<gene>
    <name evidence="1" type="ORF">RM780_11280</name>
</gene>
<dbReference type="InterPro" id="IPR006652">
    <property type="entry name" value="Kelch_1"/>
</dbReference>
<comment type="caution">
    <text evidence="1">The sequence shown here is derived from an EMBL/GenBank/DDBJ whole genome shotgun (WGS) entry which is preliminary data.</text>
</comment>
<dbReference type="Proteomes" id="UP001183388">
    <property type="component" value="Unassembled WGS sequence"/>
</dbReference>
<name>A0ABU2L7S1_9ACTN</name>
<organism evidence="1 2">
    <name type="scientific">Streptomyces boetiae</name>
    <dbReference type="NCBI Taxonomy" id="3075541"/>
    <lineage>
        <taxon>Bacteria</taxon>
        <taxon>Bacillati</taxon>
        <taxon>Actinomycetota</taxon>
        <taxon>Actinomycetes</taxon>
        <taxon>Kitasatosporales</taxon>
        <taxon>Streptomycetaceae</taxon>
        <taxon>Streptomyces</taxon>
    </lineage>
</organism>
<sequence>MESGSRRRDVVKTLVSGGLVAAGASALTRPDEAGAAPRPAPPARWRARSALPVGRAEAGVAAVAGRVYVVGGTVQRGGEAPEWASTAVHGYDPRRDRWTAHAPLPRPLTHVGVAALGERLYAFGGFTGVVHRDPQPDAYVYDPRADAWERLPDMPVALGSVGVAAVHGRLHLLGGRDSRRVVTPEGSPYSMGFGTVRAHHVFDPGRNAYAPAEPLPAESRDHAGVAVLRGRVHLVGGRVEEVGDNLARHDVYDVREQRWSRAAPLPAARSAGAAVVLGGRLVHAGGECGPGGGSETFDDVTVYDPRADRWSAVAALPGSRHGLGAARLNGRAYFVAGSPACGGGASRDTWELALRR</sequence>
<keyword evidence="2" id="KW-1185">Reference proteome</keyword>
<protein>
    <recommendedName>
        <fullName evidence="3">Galactose oxidase</fullName>
    </recommendedName>
</protein>
<dbReference type="SMART" id="SM00612">
    <property type="entry name" value="Kelch"/>
    <property type="match status" value="4"/>
</dbReference>
<dbReference type="InterPro" id="IPR011043">
    <property type="entry name" value="Gal_Oxase/kelch_b-propeller"/>
</dbReference>
<dbReference type="InterPro" id="IPR015915">
    <property type="entry name" value="Kelch-typ_b-propeller"/>
</dbReference>
<dbReference type="Gene3D" id="2.120.10.80">
    <property type="entry name" value="Kelch-type beta propeller"/>
    <property type="match status" value="2"/>
</dbReference>
<accession>A0ABU2L7S1</accession>
<dbReference type="PANTHER" id="PTHR45632:SF24">
    <property type="entry name" value="GALACTOSE OXIDASE"/>
    <property type="match status" value="1"/>
</dbReference>
<evidence type="ECO:0008006" key="3">
    <source>
        <dbReference type="Google" id="ProtNLM"/>
    </source>
</evidence>
<dbReference type="InterPro" id="IPR011498">
    <property type="entry name" value="Kelch_2"/>
</dbReference>
<reference evidence="2" key="1">
    <citation type="submission" date="2023-07" db="EMBL/GenBank/DDBJ databases">
        <title>30 novel species of actinomycetes from the DSMZ collection.</title>
        <authorList>
            <person name="Nouioui I."/>
        </authorList>
    </citation>
    <scope>NUCLEOTIDE SEQUENCE [LARGE SCALE GENOMIC DNA]</scope>
    <source>
        <strain evidence="2">DSM 44917</strain>
    </source>
</reference>
<dbReference type="InterPro" id="IPR006311">
    <property type="entry name" value="TAT_signal"/>
</dbReference>
<dbReference type="PANTHER" id="PTHR45632">
    <property type="entry name" value="LD33804P"/>
    <property type="match status" value="1"/>
</dbReference>
<dbReference type="EMBL" id="JAVREN010000012">
    <property type="protein sequence ID" value="MDT0307542.1"/>
    <property type="molecule type" value="Genomic_DNA"/>
</dbReference>
<dbReference type="Pfam" id="PF07646">
    <property type="entry name" value="Kelch_2"/>
    <property type="match status" value="1"/>
</dbReference>
<evidence type="ECO:0000313" key="1">
    <source>
        <dbReference type="EMBL" id="MDT0307542.1"/>
    </source>
</evidence>
<dbReference type="PROSITE" id="PS51318">
    <property type="entry name" value="TAT"/>
    <property type="match status" value="1"/>
</dbReference>
<evidence type="ECO:0000313" key="2">
    <source>
        <dbReference type="Proteomes" id="UP001183388"/>
    </source>
</evidence>
<dbReference type="RefSeq" id="WP_311630511.1">
    <property type="nucleotide sequence ID" value="NZ_JAVREN010000012.1"/>
</dbReference>
<dbReference type="SUPFAM" id="SSF50965">
    <property type="entry name" value="Galactose oxidase, central domain"/>
    <property type="match status" value="1"/>
</dbReference>
<proteinExistence type="predicted"/>
<dbReference type="Pfam" id="PF01344">
    <property type="entry name" value="Kelch_1"/>
    <property type="match status" value="1"/>
</dbReference>